<feature type="compositionally biased region" description="Low complexity" evidence="1">
    <location>
        <begin position="288"/>
        <end position="297"/>
    </location>
</feature>
<feature type="compositionally biased region" description="Low complexity" evidence="1">
    <location>
        <begin position="460"/>
        <end position="478"/>
    </location>
</feature>
<keyword evidence="2" id="KW-0472">Membrane</keyword>
<dbReference type="Proteomes" id="UP000075901">
    <property type="component" value="Unassembled WGS sequence"/>
</dbReference>
<feature type="region of interest" description="Disordered" evidence="1">
    <location>
        <begin position="513"/>
        <end position="566"/>
    </location>
</feature>
<protein>
    <submittedName>
        <fullName evidence="3">Uncharacterized protein</fullName>
    </submittedName>
</protein>
<reference evidence="4" key="1">
    <citation type="submission" date="2013-09" db="EMBL/GenBank/DDBJ databases">
        <title>The Genome Sequence of Anopheles maculatus species B.</title>
        <authorList>
            <consortium name="The Broad Institute Genomics Platform"/>
            <person name="Neafsey D.E."/>
            <person name="Besansky N."/>
            <person name="Howell P."/>
            <person name="Walton C."/>
            <person name="Young S.K."/>
            <person name="Zeng Q."/>
            <person name="Gargeya S."/>
            <person name="Fitzgerald M."/>
            <person name="Haas B."/>
            <person name="Abouelleil A."/>
            <person name="Allen A.W."/>
            <person name="Alvarado L."/>
            <person name="Arachchi H.M."/>
            <person name="Berlin A.M."/>
            <person name="Chapman S.B."/>
            <person name="Gainer-Dewar J."/>
            <person name="Goldberg J."/>
            <person name="Griggs A."/>
            <person name="Gujja S."/>
            <person name="Hansen M."/>
            <person name="Howarth C."/>
            <person name="Imamovic A."/>
            <person name="Ireland A."/>
            <person name="Larimer J."/>
            <person name="McCowan C."/>
            <person name="Murphy C."/>
            <person name="Pearson M."/>
            <person name="Poon T.W."/>
            <person name="Priest M."/>
            <person name="Roberts A."/>
            <person name="Saif S."/>
            <person name="Shea T."/>
            <person name="Sisk P."/>
            <person name="Sykes S."/>
            <person name="Wortman J."/>
            <person name="Nusbaum C."/>
            <person name="Birren B."/>
        </authorList>
    </citation>
    <scope>NUCLEOTIDE SEQUENCE [LARGE SCALE GENOMIC DNA]</scope>
    <source>
        <strain evidence="4">maculatus3</strain>
    </source>
</reference>
<sequence>MKSNITFHLFIYFACILDLFLISVFFLLLLQNFVRASYDTFGLRMTFQLTKAYLRQLWLDLESGRPGDCTFLMDDGTNLEMDLYVMSIYSPNLYAVVNEVGTLGQRSIQVRVRYIGYEHLQLLRRYIYIGMVTVIPSALFSFLADGILLEVFNLRVMERACFFYTCYTHSFLVYRKDMNDTLVIPASHIGCKQLKWDMNYESLPNGHAVADKYMNAGVHGIVSARAQPPPYEKPLTVYTEEENGLFWDVLATETTSRSSSEADDANNDNNASSGDDDSDPTLDRPDSNESSEAYYSTSSSPIVFDSYMRQYLEELIEPSTSEEDSSSSGSENVITAKLNVQAIPDAIQDTDVSEDDQMTEEDFITDDSSVGSGPVSPALEEQLEPMDCSSPTENRAPAPSAVIIYNVTVSSDIGKQSELQVSSGVQKCMERECTAQDATDAFQSSANADNTPDKNRNQQARPAPGNADGGNAAENNCNTPGTVADGNNSRKRATEDLMYARRSLPLPYIQGTMSDFSDPYMSDVSDDSLPDCNEKPQSLSPIREKSCPLTGEKFLSDISDDSDDDL</sequence>
<keyword evidence="2" id="KW-1133">Transmembrane helix</keyword>
<proteinExistence type="predicted"/>
<feature type="region of interest" description="Disordered" evidence="1">
    <location>
        <begin position="444"/>
        <end position="490"/>
    </location>
</feature>
<feature type="transmembrane region" description="Helical" evidence="2">
    <location>
        <begin position="126"/>
        <end position="149"/>
    </location>
</feature>
<evidence type="ECO:0000313" key="3">
    <source>
        <dbReference type="EnsemblMetazoa" id="AMAM014863-PA"/>
    </source>
</evidence>
<accession>A0A182SWI9</accession>
<dbReference type="VEuPathDB" id="VectorBase:AMAM014863"/>
<feature type="region of interest" description="Disordered" evidence="1">
    <location>
        <begin position="256"/>
        <end position="297"/>
    </location>
</feature>
<keyword evidence="2" id="KW-0812">Transmembrane</keyword>
<organism evidence="3 4">
    <name type="scientific">Anopheles maculatus</name>
    <dbReference type="NCBI Taxonomy" id="74869"/>
    <lineage>
        <taxon>Eukaryota</taxon>
        <taxon>Metazoa</taxon>
        <taxon>Ecdysozoa</taxon>
        <taxon>Arthropoda</taxon>
        <taxon>Hexapoda</taxon>
        <taxon>Insecta</taxon>
        <taxon>Pterygota</taxon>
        <taxon>Neoptera</taxon>
        <taxon>Endopterygota</taxon>
        <taxon>Diptera</taxon>
        <taxon>Nematocera</taxon>
        <taxon>Culicoidea</taxon>
        <taxon>Culicidae</taxon>
        <taxon>Anophelinae</taxon>
        <taxon>Anopheles</taxon>
        <taxon>Anopheles maculatus group</taxon>
    </lineage>
</organism>
<reference evidence="3" key="2">
    <citation type="submission" date="2020-05" db="UniProtKB">
        <authorList>
            <consortium name="EnsemblMetazoa"/>
        </authorList>
    </citation>
    <scope>IDENTIFICATION</scope>
    <source>
        <strain evidence="3">maculatus3</strain>
    </source>
</reference>
<evidence type="ECO:0000256" key="1">
    <source>
        <dbReference type="SAM" id="MobiDB-lite"/>
    </source>
</evidence>
<dbReference type="EnsemblMetazoa" id="AMAM014863-RA">
    <property type="protein sequence ID" value="AMAM014863-PA"/>
    <property type="gene ID" value="AMAM014863"/>
</dbReference>
<feature type="transmembrane region" description="Helical" evidence="2">
    <location>
        <begin position="6"/>
        <end position="30"/>
    </location>
</feature>
<dbReference type="AlphaFoldDB" id="A0A182SWI9"/>
<keyword evidence="4" id="KW-1185">Reference proteome</keyword>
<evidence type="ECO:0000313" key="4">
    <source>
        <dbReference type="Proteomes" id="UP000075901"/>
    </source>
</evidence>
<name>A0A182SWI9_9DIPT</name>
<evidence type="ECO:0000256" key="2">
    <source>
        <dbReference type="SAM" id="Phobius"/>
    </source>
</evidence>